<feature type="compositionally biased region" description="Pro residues" evidence="6">
    <location>
        <begin position="75"/>
        <end position="86"/>
    </location>
</feature>
<dbReference type="STRING" id="1590841.A0A2R6P4U2"/>
<gene>
    <name evidence="7" type="ORF">CEY00_Acc33274</name>
</gene>
<keyword evidence="3 5" id="KW-0221">Differentiation</keyword>
<organism evidence="7 8">
    <name type="scientific">Actinidia chinensis var. chinensis</name>
    <name type="common">Chinese soft-hair kiwi</name>
    <dbReference type="NCBI Taxonomy" id="1590841"/>
    <lineage>
        <taxon>Eukaryota</taxon>
        <taxon>Viridiplantae</taxon>
        <taxon>Streptophyta</taxon>
        <taxon>Embryophyta</taxon>
        <taxon>Tracheophyta</taxon>
        <taxon>Spermatophyta</taxon>
        <taxon>Magnoliopsida</taxon>
        <taxon>eudicotyledons</taxon>
        <taxon>Gunneridae</taxon>
        <taxon>Pentapetalae</taxon>
        <taxon>asterids</taxon>
        <taxon>Ericales</taxon>
        <taxon>Actinidiaceae</taxon>
        <taxon>Actinidia</taxon>
    </lineage>
</organism>
<dbReference type="GO" id="GO:0030154">
    <property type="term" value="P:cell differentiation"/>
    <property type="evidence" value="ECO:0007669"/>
    <property type="project" value="UniProtKB-KW"/>
</dbReference>
<accession>A0A2R6P4U2</accession>
<keyword evidence="8" id="KW-1185">Reference proteome</keyword>
<dbReference type="OMA" id="MIEPSHH"/>
<dbReference type="PANTHER" id="PTHR31791:SF47">
    <property type="entry name" value="INACTIVE FRIGIDA-LIKE PROTEIN 2"/>
    <property type="match status" value="1"/>
</dbReference>
<dbReference type="Proteomes" id="UP000241394">
    <property type="component" value="Chromosome LG29"/>
</dbReference>
<proteinExistence type="inferred from homology"/>
<reference evidence="7 8" key="1">
    <citation type="submission" date="2017-07" db="EMBL/GenBank/DDBJ databases">
        <title>An improved, manually edited Actinidia chinensis var. chinensis (kiwifruit) genome highlights the challenges associated with draft genomes and gene prediction in plants.</title>
        <authorList>
            <person name="Pilkington S."/>
            <person name="Crowhurst R."/>
            <person name="Hilario E."/>
            <person name="Nardozza S."/>
            <person name="Fraser L."/>
            <person name="Peng Y."/>
            <person name="Gunaseelan K."/>
            <person name="Simpson R."/>
            <person name="Tahir J."/>
            <person name="Deroles S."/>
            <person name="Templeton K."/>
            <person name="Luo Z."/>
            <person name="Davy M."/>
            <person name="Cheng C."/>
            <person name="Mcneilage M."/>
            <person name="Scaglione D."/>
            <person name="Liu Y."/>
            <person name="Zhang Q."/>
            <person name="Datson P."/>
            <person name="De Silva N."/>
            <person name="Gardiner S."/>
            <person name="Bassett H."/>
            <person name="Chagne D."/>
            <person name="Mccallum J."/>
            <person name="Dzierzon H."/>
            <person name="Deng C."/>
            <person name="Wang Y.-Y."/>
            <person name="Barron N."/>
            <person name="Manako K."/>
            <person name="Bowen J."/>
            <person name="Foster T."/>
            <person name="Erridge Z."/>
            <person name="Tiffin H."/>
            <person name="Waite C."/>
            <person name="Davies K."/>
            <person name="Grierson E."/>
            <person name="Laing W."/>
            <person name="Kirk R."/>
            <person name="Chen X."/>
            <person name="Wood M."/>
            <person name="Montefiori M."/>
            <person name="Brummell D."/>
            <person name="Schwinn K."/>
            <person name="Catanach A."/>
            <person name="Fullerton C."/>
            <person name="Li D."/>
            <person name="Meiyalaghan S."/>
            <person name="Nieuwenhuizen N."/>
            <person name="Read N."/>
            <person name="Prakash R."/>
            <person name="Hunter D."/>
            <person name="Zhang H."/>
            <person name="Mckenzie M."/>
            <person name="Knabel M."/>
            <person name="Harris A."/>
            <person name="Allan A."/>
            <person name="Chen A."/>
            <person name="Janssen B."/>
            <person name="Plunkett B."/>
            <person name="Dwamena C."/>
            <person name="Voogd C."/>
            <person name="Leif D."/>
            <person name="Lafferty D."/>
            <person name="Souleyre E."/>
            <person name="Varkonyi-Gasic E."/>
            <person name="Gambi F."/>
            <person name="Hanley J."/>
            <person name="Yao J.-L."/>
            <person name="Cheung J."/>
            <person name="David K."/>
            <person name="Warren B."/>
            <person name="Marsh K."/>
            <person name="Snowden K."/>
            <person name="Lin-Wang K."/>
            <person name="Brian L."/>
            <person name="Martinez-Sanchez M."/>
            <person name="Wang M."/>
            <person name="Ileperuma N."/>
            <person name="Macnee N."/>
            <person name="Campin R."/>
            <person name="Mcatee P."/>
            <person name="Drummond R."/>
            <person name="Espley R."/>
            <person name="Ireland H."/>
            <person name="Wu R."/>
            <person name="Atkinson R."/>
            <person name="Karunairetnam S."/>
            <person name="Bulley S."/>
            <person name="Chunkath S."/>
            <person name="Hanley Z."/>
            <person name="Storey R."/>
            <person name="Thrimawithana A."/>
            <person name="Thomson S."/>
            <person name="David C."/>
            <person name="Testolin R."/>
        </authorList>
    </citation>
    <scope>NUCLEOTIDE SEQUENCE [LARGE SCALE GENOMIC DNA]</scope>
    <source>
        <strain evidence="8">cv. Red5</strain>
        <tissue evidence="7">Young leaf</tissue>
    </source>
</reference>
<comment type="caution">
    <text evidence="7">The sequence shown here is derived from an EMBL/GenBank/DDBJ whole genome shotgun (WGS) entry which is preliminary data.</text>
</comment>
<protein>
    <recommendedName>
        <fullName evidence="5">FRIGIDA-like protein</fullName>
    </recommendedName>
</protein>
<dbReference type="Pfam" id="PF07899">
    <property type="entry name" value="Frigida"/>
    <property type="match status" value="1"/>
</dbReference>
<evidence type="ECO:0000256" key="2">
    <source>
        <dbReference type="ARBA" id="ARBA00022473"/>
    </source>
</evidence>
<dbReference type="InterPro" id="IPR012474">
    <property type="entry name" value="Frigida"/>
</dbReference>
<comment type="similarity">
    <text evidence="1 5">Belongs to the Frigida family.</text>
</comment>
<dbReference type="Gramene" id="PSR85287">
    <property type="protein sequence ID" value="PSR85287"/>
    <property type="gene ID" value="CEY00_Acc33274"/>
</dbReference>
<keyword evidence="2 5" id="KW-0217">Developmental protein</keyword>
<dbReference type="InParanoid" id="A0A2R6P4U2"/>
<feature type="compositionally biased region" description="Basic and acidic residues" evidence="6">
    <location>
        <begin position="92"/>
        <end position="102"/>
    </location>
</feature>
<dbReference type="FunCoup" id="A0A2R6P4U2">
    <property type="interactions" value="698"/>
</dbReference>
<evidence type="ECO:0000256" key="5">
    <source>
        <dbReference type="RuleBase" id="RU364012"/>
    </source>
</evidence>
<evidence type="ECO:0000256" key="6">
    <source>
        <dbReference type="SAM" id="MobiDB-lite"/>
    </source>
</evidence>
<keyword evidence="4 5" id="KW-0287">Flowering</keyword>
<feature type="region of interest" description="Disordered" evidence="6">
    <location>
        <begin position="369"/>
        <end position="419"/>
    </location>
</feature>
<dbReference type="OrthoDB" id="1166059at2759"/>
<sequence>MATMKTISAALKLVDAKKENLRKAFDDLQSQSSSLSSFSLSWPDLDSHFSSLQSSLQHKFKILQSQQEQLQSQPSDPPPQPQPQPQFQPSDPKSESVRARPELKSFCEKMDGLGLRKYMIDRSDSRFVIKDELPDALGHAPDAPTMVLDAMEGFYAPDSKRSKKEDKELCAIRRNCVVLLEVLMRLGVEIGGEVRERAKQIAMEWKRNVNVNEDNTLEVLGFLHLLATYGLADCFSVEDLVDFTVIIARFHQSVELCRVLALGYRVSDVILKLISKGKQLLAVRFIFEFELTDKFPPVPLLKEYVMESKKFGKKDCKGGKSSLGLQKEAITKEVHALKSVIKVIEEHKLESEYPKEKLVKRVETLEKLKSGRKQSEASPASKTQQQSKPQKFIGNKRPRNTAPAGPAATPGVAATSSTAPAFQQSRLLPAGLLPEHPAPYLSSPAGPYGLAGSAVAPNAGSPAGAPLGVPGNAMPTQPYVYPSESHMPSSFYEQPIAYAGYGLLPQYHLPYYPQ</sequence>
<dbReference type="GO" id="GO:0009908">
    <property type="term" value="P:flower development"/>
    <property type="evidence" value="ECO:0007669"/>
    <property type="project" value="UniProtKB-KW"/>
</dbReference>
<dbReference type="AlphaFoldDB" id="A0A2R6P4U2"/>
<reference evidence="8" key="2">
    <citation type="journal article" date="2018" name="BMC Genomics">
        <title>A manually annotated Actinidia chinensis var. chinensis (kiwifruit) genome highlights the challenges associated with draft genomes and gene prediction in plants.</title>
        <authorList>
            <person name="Pilkington S.M."/>
            <person name="Crowhurst R."/>
            <person name="Hilario E."/>
            <person name="Nardozza S."/>
            <person name="Fraser L."/>
            <person name="Peng Y."/>
            <person name="Gunaseelan K."/>
            <person name="Simpson R."/>
            <person name="Tahir J."/>
            <person name="Deroles S.C."/>
            <person name="Templeton K."/>
            <person name="Luo Z."/>
            <person name="Davy M."/>
            <person name="Cheng C."/>
            <person name="McNeilage M."/>
            <person name="Scaglione D."/>
            <person name="Liu Y."/>
            <person name="Zhang Q."/>
            <person name="Datson P."/>
            <person name="De Silva N."/>
            <person name="Gardiner S.E."/>
            <person name="Bassett H."/>
            <person name="Chagne D."/>
            <person name="McCallum J."/>
            <person name="Dzierzon H."/>
            <person name="Deng C."/>
            <person name="Wang Y.Y."/>
            <person name="Barron L."/>
            <person name="Manako K."/>
            <person name="Bowen J."/>
            <person name="Foster T.M."/>
            <person name="Erridge Z.A."/>
            <person name="Tiffin H."/>
            <person name="Waite C.N."/>
            <person name="Davies K.M."/>
            <person name="Grierson E.P."/>
            <person name="Laing W.A."/>
            <person name="Kirk R."/>
            <person name="Chen X."/>
            <person name="Wood M."/>
            <person name="Montefiori M."/>
            <person name="Brummell D.A."/>
            <person name="Schwinn K.E."/>
            <person name="Catanach A."/>
            <person name="Fullerton C."/>
            <person name="Li D."/>
            <person name="Meiyalaghan S."/>
            <person name="Nieuwenhuizen N."/>
            <person name="Read N."/>
            <person name="Prakash R."/>
            <person name="Hunter D."/>
            <person name="Zhang H."/>
            <person name="McKenzie M."/>
            <person name="Knabel M."/>
            <person name="Harris A."/>
            <person name="Allan A.C."/>
            <person name="Gleave A."/>
            <person name="Chen A."/>
            <person name="Janssen B.J."/>
            <person name="Plunkett B."/>
            <person name="Ampomah-Dwamena C."/>
            <person name="Voogd C."/>
            <person name="Leif D."/>
            <person name="Lafferty D."/>
            <person name="Souleyre E.J.F."/>
            <person name="Varkonyi-Gasic E."/>
            <person name="Gambi F."/>
            <person name="Hanley J."/>
            <person name="Yao J.L."/>
            <person name="Cheung J."/>
            <person name="David K.M."/>
            <person name="Warren B."/>
            <person name="Marsh K."/>
            <person name="Snowden K.C."/>
            <person name="Lin-Wang K."/>
            <person name="Brian L."/>
            <person name="Martinez-Sanchez M."/>
            <person name="Wang M."/>
            <person name="Ileperuma N."/>
            <person name="Macnee N."/>
            <person name="Campin R."/>
            <person name="McAtee P."/>
            <person name="Drummond R.S.M."/>
            <person name="Espley R.V."/>
            <person name="Ireland H.S."/>
            <person name="Wu R."/>
            <person name="Atkinson R.G."/>
            <person name="Karunairetnam S."/>
            <person name="Bulley S."/>
            <person name="Chunkath S."/>
            <person name="Hanley Z."/>
            <person name="Storey R."/>
            <person name="Thrimawithana A.H."/>
            <person name="Thomson S."/>
            <person name="David C."/>
            <person name="Testolin R."/>
            <person name="Huang H."/>
            <person name="Hellens R.P."/>
            <person name="Schaffer R.J."/>
        </authorList>
    </citation>
    <scope>NUCLEOTIDE SEQUENCE [LARGE SCALE GENOMIC DNA]</scope>
    <source>
        <strain evidence="8">cv. Red5</strain>
    </source>
</reference>
<feature type="compositionally biased region" description="Low complexity" evidence="6">
    <location>
        <begin position="65"/>
        <end position="74"/>
    </location>
</feature>
<feature type="compositionally biased region" description="Low complexity" evidence="6">
    <location>
        <begin position="401"/>
        <end position="419"/>
    </location>
</feature>
<dbReference type="PANTHER" id="PTHR31791">
    <property type="entry name" value="FRIGIDA-LIKE PROTEIN 3-RELATED"/>
    <property type="match status" value="1"/>
</dbReference>
<evidence type="ECO:0000256" key="3">
    <source>
        <dbReference type="ARBA" id="ARBA00022782"/>
    </source>
</evidence>
<feature type="region of interest" description="Disordered" evidence="6">
    <location>
        <begin position="65"/>
        <end position="102"/>
    </location>
</feature>
<evidence type="ECO:0000256" key="4">
    <source>
        <dbReference type="ARBA" id="ARBA00023089"/>
    </source>
</evidence>
<evidence type="ECO:0000256" key="1">
    <source>
        <dbReference type="ARBA" id="ARBA00008956"/>
    </source>
</evidence>
<evidence type="ECO:0000313" key="7">
    <source>
        <dbReference type="EMBL" id="PSR85287.1"/>
    </source>
</evidence>
<evidence type="ECO:0000313" key="8">
    <source>
        <dbReference type="Proteomes" id="UP000241394"/>
    </source>
</evidence>
<feature type="compositionally biased region" description="Polar residues" evidence="6">
    <location>
        <begin position="376"/>
        <end position="389"/>
    </location>
</feature>
<name>A0A2R6P4U2_ACTCC</name>
<dbReference type="EMBL" id="NKQK01000029">
    <property type="protein sequence ID" value="PSR85287.1"/>
    <property type="molecule type" value="Genomic_DNA"/>
</dbReference>